<gene>
    <name evidence="2" type="ORF">Fot_47017</name>
</gene>
<dbReference type="Proteomes" id="UP001604277">
    <property type="component" value="Unassembled WGS sequence"/>
</dbReference>
<keyword evidence="3" id="KW-1185">Reference proteome</keyword>
<accession>A0ABD1QPB9</accession>
<comment type="caution">
    <text evidence="2">The sequence shown here is derived from an EMBL/GenBank/DDBJ whole genome shotgun (WGS) entry which is preliminary data.</text>
</comment>
<evidence type="ECO:0000313" key="2">
    <source>
        <dbReference type="EMBL" id="KAL2478003.1"/>
    </source>
</evidence>
<reference evidence="3" key="1">
    <citation type="submission" date="2024-07" db="EMBL/GenBank/DDBJ databases">
        <title>Two chromosome-level genome assemblies of Korean endemic species Abeliophyllum distichum and Forsythia ovata (Oleaceae).</title>
        <authorList>
            <person name="Jang H."/>
        </authorList>
    </citation>
    <scope>NUCLEOTIDE SEQUENCE [LARGE SCALE GENOMIC DNA]</scope>
</reference>
<evidence type="ECO:0000256" key="1">
    <source>
        <dbReference type="SAM" id="MobiDB-lite"/>
    </source>
</evidence>
<name>A0ABD1QPB9_9LAMI</name>
<dbReference type="EMBL" id="JBFOLJ010000014">
    <property type="protein sequence ID" value="KAL2478003.1"/>
    <property type="molecule type" value="Genomic_DNA"/>
</dbReference>
<protein>
    <submittedName>
        <fullName evidence="2">Uncharacterized protein</fullName>
    </submittedName>
</protein>
<feature type="region of interest" description="Disordered" evidence="1">
    <location>
        <begin position="1"/>
        <end position="23"/>
    </location>
</feature>
<organism evidence="2 3">
    <name type="scientific">Forsythia ovata</name>
    <dbReference type="NCBI Taxonomy" id="205694"/>
    <lineage>
        <taxon>Eukaryota</taxon>
        <taxon>Viridiplantae</taxon>
        <taxon>Streptophyta</taxon>
        <taxon>Embryophyta</taxon>
        <taxon>Tracheophyta</taxon>
        <taxon>Spermatophyta</taxon>
        <taxon>Magnoliopsida</taxon>
        <taxon>eudicotyledons</taxon>
        <taxon>Gunneridae</taxon>
        <taxon>Pentapetalae</taxon>
        <taxon>asterids</taxon>
        <taxon>lamiids</taxon>
        <taxon>Lamiales</taxon>
        <taxon>Oleaceae</taxon>
        <taxon>Forsythieae</taxon>
        <taxon>Forsythia</taxon>
    </lineage>
</organism>
<proteinExistence type="predicted"/>
<sequence length="141" mass="16243">MKSHKRVHLRKSSKSQGRTRIIDDNDEVQEEGPSYWVIQKLLKYSARRNCGISIAAALRQSQPRSSSLWSSSPIFHSFSIQKLRLSIFRLFLGKWRDLGSVTAQLCLAADEKKQRQPFQPPQPLCEVSEKFPSILWISESQ</sequence>
<dbReference type="AlphaFoldDB" id="A0ABD1QPB9"/>
<evidence type="ECO:0000313" key="3">
    <source>
        <dbReference type="Proteomes" id="UP001604277"/>
    </source>
</evidence>
<feature type="compositionally biased region" description="Basic residues" evidence="1">
    <location>
        <begin position="1"/>
        <end position="13"/>
    </location>
</feature>